<proteinExistence type="predicted"/>
<accession>A0A7K1XT45</accession>
<protein>
    <recommendedName>
        <fullName evidence="3">DUF600 family protein</fullName>
    </recommendedName>
</protein>
<evidence type="ECO:0000313" key="2">
    <source>
        <dbReference type="Proteomes" id="UP000451233"/>
    </source>
</evidence>
<keyword evidence="2" id="KW-1185">Reference proteome</keyword>
<dbReference type="Proteomes" id="UP000451233">
    <property type="component" value="Unassembled WGS sequence"/>
</dbReference>
<gene>
    <name evidence="1" type="ORF">GS398_02585</name>
</gene>
<organism evidence="1 2">
    <name type="scientific">Hufsiella ginkgonis</name>
    <dbReference type="NCBI Taxonomy" id="2695274"/>
    <lineage>
        <taxon>Bacteria</taxon>
        <taxon>Pseudomonadati</taxon>
        <taxon>Bacteroidota</taxon>
        <taxon>Sphingobacteriia</taxon>
        <taxon>Sphingobacteriales</taxon>
        <taxon>Sphingobacteriaceae</taxon>
        <taxon>Hufsiella</taxon>
    </lineage>
</organism>
<dbReference type="RefSeq" id="WP_160905166.1">
    <property type="nucleotide sequence ID" value="NZ_WVHS01000001.1"/>
</dbReference>
<name>A0A7K1XT45_9SPHI</name>
<evidence type="ECO:0008006" key="3">
    <source>
        <dbReference type="Google" id="ProtNLM"/>
    </source>
</evidence>
<evidence type="ECO:0000313" key="1">
    <source>
        <dbReference type="EMBL" id="MXV14173.1"/>
    </source>
</evidence>
<sequence length="138" mass="16492">MHFIEVSILDWYDNIIKAFCKTEDNTIYYCSLVYIDKSTDNKIYICVDIEFFEAYEQIISFIESDALKEHWDELYSLLNNIRSEAKLYLIETDDLMSDQSKFIRYNENVEKLEGLLFADYPDLLEETGQVDNWPAFFK</sequence>
<dbReference type="EMBL" id="WVHS01000001">
    <property type="protein sequence ID" value="MXV14173.1"/>
    <property type="molecule type" value="Genomic_DNA"/>
</dbReference>
<comment type="caution">
    <text evidence="1">The sequence shown here is derived from an EMBL/GenBank/DDBJ whole genome shotgun (WGS) entry which is preliminary data.</text>
</comment>
<reference evidence="1 2" key="1">
    <citation type="submission" date="2019-11" db="EMBL/GenBank/DDBJ databases">
        <title>Pedobacter sp. HMF7056 Genome sequencing and assembly.</title>
        <authorList>
            <person name="Kang H."/>
            <person name="Kim H."/>
            <person name="Joh K."/>
        </authorList>
    </citation>
    <scope>NUCLEOTIDE SEQUENCE [LARGE SCALE GENOMIC DNA]</scope>
    <source>
        <strain evidence="1 2">HMF7056</strain>
    </source>
</reference>
<dbReference type="AlphaFoldDB" id="A0A7K1XT45"/>